<gene>
    <name evidence="10" type="ORF">INF35_13400</name>
</gene>
<dbReference type="InterPro" id="IPR001867">
    <property type="entry name" value="OmpR/PhoB-type_DNA-bd"/>
</dbReference>
<dbReference type="Gene3D" id="6.10.250.690">
    <property type="match status" value="1"/>
</dbReference>
<keyword evidence="2" id="KW-0805">Transcription regulation</keyword>
<evidence type="ECO:0000256" key="4">
    <source>
        <dbReference type="ARBA" id="ARBA00023163"/>
    </source>
</evidence>
<dbReference type="PANTHER" id="PTHR48111">
    <property type="entry name" value="REGULATOR OF RPOS"/>
    <property type="match status" value="1"/>
</dbReference>
<feature type="domain" description="OmpR/PhoB-type" evidence="9">
    <location>
        <begin position="131"/>
        <end position="230"/>
    </location>
</feature>
<name>A0ABR9R6L3_9FIRM</name>
<reference evidence="10 11" key="1">
    <citation type="submission" date="2020-10" db="EMBL/GenBank/DDBJ databases">
        <title>ChiBAC.</title>
        <authorList>
            <person name="Zenner C."/>
            <person name="Hitch T.C.A."/>
            <person name="Clavel T."/>
        </authorList>
    </citation>
    <scope>NUCLEOTIDE SEQUENCE [LARGE SCALE GENOMIC DNA]</scope>
    <source>
        <strain evidence="10 11">DSM 109015</strain>
    </source>
</reference>
<dbReference type="PANTHER" id="PTHR48111:SF2">
    <property type="entry name" value="RESPONSE REGULATOR SAER"/>
    <property type="match status" value="1"/>
</dbReference>
<evidence type="ECO:0000256" key="6">
    <source>
        <dbReference type="PROSITE-ProRule" id="PRU00169"/>
    </source>
</evidence>
<keyword evidence="4" id="KW-0804">Transcription</keyword>
<comment type="caution">
    <text evidence="10">The sequence shown here is derived from an EMBL/GenBank/DDBJ whole genome shotgun (WGS) entry which is preliminary data.</text>
</comment>
<dbReference type="InterPro" id="IPR016032">
    <property type="entry name" value="Sig_transdc_resp-reg_C-effctor"/>
</dbReference>
<dbReference type="Proteomes" id="UP000768567">
    <property type="component" value="Unassembled WGS sequence"/>
</dbReference>
<dbReference type="InterPro" id="IPR011006">
    <property type="entry name" value="CheY-like_superfamily"/>
</dbReference>
<keyword evidence="6" id="KW-0597">Phosphoprotein</keyword>
<comment type="function">
    <text evidence="5">May play the central regulatory role in sporulation. It may be an element of the effector pathway responsible for the activation of sporulation genes in response to nutritional stress. Spo0A may act in concert with spo0H (a sigma factor) to control the expression of some genes that are critical to the sporulation process.</text>
</comment>
<feature type="DNA-binding region" description="OmpR/PhoB-type" evidence="7">
    <location>
        <begin position="131"/>
        <end position="230"/>
    </location>
</feature>
<evidence type="ECO:0000313" key="11">
    <source>
        <dbReference type="Proteomes" id="UP000768567"/>
    </source>
</evidence>
<evidence type="ECO:0000313" key="10">
    <source>
        <dbReference type="EMBL" id="MBE5038784.1"/>
    </source>
</evidence>
<dbReference type="Gene3D" id="1.10.10.10">
    <property type="entry name" value="Winged helix-like DNA-binding domain superfamily/Winged helix DNA-binding domain"/>
    <property type="match status" value="1"/>
</dbReference>
<evidence type="ECO:0000259" key="9">
    <source>
        <dbReference type="PROSITE" id="PS51755"/>
    </source>
</evidence>
<evidence type="ECO:0000256" key="2">
    <source>
        <dbReference type="ARBA" id="ARBA00023015"/>
    </source>
</evidence>
<evidence type="ECO:0000256" key="3">
    <source>
        <dbReference type="ARBA" id="ARBA00023125"/>
    </source>
</evidence>
<dbReference type="Gene3D" id="3.40.50.2300">
    <property type="match status" value="1"/>
</dbReference>
<proteinExistence type="predicted"/>
<evidence type="ECO:0000256" key="7">
    <source>
        <dbReference type="PROSITE-ProRule" id="PRU01091"/>
    </source>
</evidence>
<dbReference type="EMBL" id="JADCKC010000004">
    <property type="protein sequence ID" value="MBE5038784.1"/>
    <property type="molecule type" value="Genomic_DNA"/>
</dbReference>
<dbReference type="SMART" id="SM00448">
    <property type="entry name" value="REC"/>
    <property type="match status" value="1"/>
</dbReference>
<dbReference type="SUPFAM" id="SSF52172">
    <property type="entry name" value="CheY-like"/>
    <property type="match status" value="1"/>
</dbReference>
<dbReference type="InterPro" id="IPR036388">
    <property type="entry name" value="WH-like_DNA-bd_sf"/>
</dbReference>
<evidence type="ECO:0000259" key="8">
    <source>
        <dbReference type="PROSITE" id="PS50110"/>
    </source>
</evidence>
<feature type="modified residue" description="4-aspartylphosphate" evidence="6">
    <location>
        <position position="54"/>
    </location>
</feature>
<keyword evidence="3 7" id="KW-0238">DNA-binding</keyword>
<dbReference type="InterPro" id="IPR001789">
    <property type="entry name" value="Sig_transdc_resp-reg_receiver"/>
</dbReference>
<protein>
    <recommendedName>
        <fullName evidence="1">Stage 0 sporulation protein A homolog</fullName>
    </recommendedName>
</protein>
<dbReference type="PROSITE" id="PS51755">
    <property type="entry name" value="OMPR_PHOB"/>
    <property type="match status" value="1"/>
</dbReference>
<evidence type="ECO:0000256" key="1">
    <source>
        <dbReference type="ARBA" id="ARBA00018672"/>
    </source>
</evidence>
<dbReference type="SUPFAM" id="SSF46894">
    <property type="entry name" value="C-terminal effector domain of the bipartite response regulators"/>
    <property type="match status" value="1"/>
</dbReference>
<accession>A0ABR9R6L3</accession>
<feature type="domain" description="Response regulatory" evidence="8">
    <location>
        <begin position="3"/>
        <end position="118"/>
    </location>
</feature>
<dbReference type="CDD" id="cd00383">
    <property type="entry name" value="trans_reg_C"/>
    <property type="match status" value="1"/>
</dbReference>
<dbReference type="Pfam" id="PF00486">
    <property type="entry name" value="Trans_reg_C"/>
    <property type="match status" value="1"/>
</dbReference>
<dbReference type="RefSeq" id="WP_193503282.1">
    <property type="nucleotide sequence ID" value="NZ_JADCKC010000004.1"/>
</dbReference>
<organism evidence="10 11">
    <name type="scientific">Gemmiger gallinarum</name>
    <dbReference type="NCBI Taxonomy" id="2779354"/>
    <lineage>
        <taxon>Bacteria</taxon>
        <taxon>Bacillati</taxon>
        <taxon>Bacillota</taxon>
        <taxon>Clostridia</taxon>
        <taxon>Eubacteriales</taxon>
        <taxon>Gemmiger</taxon>
    </lineage>
</organism>
<dbReference type="PROSITE" id="PS50110">
    <property type="entry name" value="RESPONSE_REGULATORY"/>
    <property type="match status" value="1"/>
</dbReference>
<dbReference type="Pfam" id="PF00072">
    <property type="entry name" value="Response_reg"/>
    <property type="match status" value="1"/>
</dbReference>
<evidence type="ECO:0000256" key="5">
    <source>
        <dbReference type="ARBA" id="ARBA00024867"/>
    </source>
</evidence>
<sequence length="232" mass="26759">MKYILTIDDDEALCKLVKKCIETAQVPVYTFLRGEDALSFFYQNQNDCVLVILDIMLPGMDGYSVLEKVRAVSNVPVLMLTAKDQEEDKVTGLQNGADDYLTKPFGLAELTARVNSLVRRYTKFNPRHEENQRLLFQDMTIDPSAHSVEVQGKLVSLTAREFDILLFLAQHKGRIFTKQQIYQNIWKEPYYQDDGNIMSIISKLRKKIEPDSEHPFYVLTVYGVGYRFNEKA</sequence>
<dbReference type="InterPro" id="IPR039420">
    <property type="entry name" value="WalR-like"/>
</dbReference>
<dbReference type="SMART" id="SM00862">
    <property type="entry name" value="Trans_reg_C"/>
    <property type="match status" value="1"/>
</dbReference>
<keyword evidence="11" id="KW-1185">Reference proteome</keyword>